<dbReference type="EMBL" id="VNJK01000007">
    <property type="protein sequence ID" value="TVX85638.1"/>
    <property type="molecule type" value="Genomic_DNA"/>
</dbReference>
<dbReference type="AlphaFoldDB" id="A0A559IDA8"/>
<protein>
    <submittedName>
        <fullName evidence="1">Uncharacterized protein</fullName>
    </submittedName>
</protein>
<evidence type="ECO:0000313" key="2">
    <source>
        <dbReference type="Proteomes" id="UP000318102"/>
    </source>
</evidence>
<keyword evidence="2" id="KW-1185">Reference proteome</keyword>
<evidence type="ECO:0000313" key="1">
    <source>
        <dbReference type="EMBL" id="TVX85638.1"/>
    </source>
</evidence>
<organism evidence="1 2">
    <name type="scientific">Paenibacillus agilis</name>
    <dbReference type="NCBI Taxonomy" id="3020863"/>
    <lineage>
        <taxon>Bacteria</taxon>
        <taxon>Bacillati</taxon>
        <taxon>Bacillota</taxon>
        <taxon>Bacilli</taxon>
        <taxon>Bacillales</taxon>
        <taxon>Paenibacillaceae</taxon>
        <taxon>Paenibacillus</taxon>
    </lineage>
</organism>
<proteinExistence type="predicted"/>
<sequence>MCPDLLARRGGYFAGGGTTGTITINGNKLPSLFIVVLGGIERPIFSCKAFFHFAPMYLIRTYNPTVIWHVVQKGKGSTCSCIFSVRI</sequence>
<dbReference type="Proteomes" id="UP000318102">
    <property type="component" value="Unassembled WGS sequence"/>
</dbReference>
<reference evidence="1 2" key="1">
    <citation type="submission" date="2019-07" db="EMBL/GenBank/DDBJ databases">
        <authorList>
            <person name="Kim J."/>
        </authorList>
    </citation>
    <scope>NUCLEOTIDE SEQUENCE [LARGE SCALE GENOMIC DNA]</scope>
    <source>
        <strain evidence="1 2">N4</strain>
    </source>
</reference>
<name>A0A559IDA8_9BACL</name>
<accession>A0A559IDA8</accession>
<comment type="caution">
    <text evidence="1">The sequence shown here is derived from an EMBL/GenBank/DDBJ whole genome shotgun (WGS) entry which is preliminary data.</text>
</comment>
<gene>
    <name evidence="1" type="ORF">FPZ44_25135</name>
</gene>